<gene>
    <name evidence="1" type="ORF">IC610_05940</name>
</gene>
<dbReference type="InterPro" id="IPR032466">
    <property type="entry name" value="Metal_Hydrolase"/>
</dbReference>
<comment type="caution">
    <text evidence="1">The sequence shown here is derived from an EMBL/GenBank/DDBJ whole genome shotgun (WGS) entry which is preliminary data.</text>
</comment>
<organism evidence="1 2">
    <name type="scientific">Chryseobacterium caseinilyticum</name>
    <dbReference type="NCBI Taxonomy" id="2771428"/>
    <lineage>
        <taxon>Bacteria</taxon>
        <taxon>Pseudomonadati</taxon>
        <taxon>Bacteroidota</taxon>
        <taxon>Flavobacteriia</taxon>
        <taxon>Flavobacteriales</taxon>
        <taxon>Weeksellaceae</taxon>
        <taxon>Chryseobacterium group</taxon>
        <taxon>Chryseobacterium</taxon>
    </lineage>
</organism>
<dbReference type="Proteomes" id="UP000637299">
    <property type="component" value="Unassembled WGS sequence"/>
</dbReference>
<dbReference type="EMBL" id="JACYFS010000001">
    <property type="protein sequence ID" value="MBD8081964.1"/>
    <property type="molecule type" value="Genomic_DNA"/>
</dbReference>
<protein>
    <submittedName>
        <fullName evidence="1">Uncharacterized protein</fullName>
    </submittedName>
</protein>
<proteinExistence type="predicted"/>
<sequence length="604" mass="68734">MTSYFDLHLHPIFKNHICNYDETLPKVNKSIKDYTQPIRMANVITNVLDDLLLHILKSQCSVTQCDKGNLKFAVAGICNLEYGFADSKGLFGGILKSNFSNPLDKKYFDKVRNGEVSYYRLMLMELSVFRFLHDQNVINFASRNSPKRNNGKMEICFSLEGSHNISKYLVGNASKLDFEKDRVIDEESGKMLSQDELWKELVPANNGNCGNSDPYRNTDPDCLPHHSQNPAENFEYFYHSLSKSGMDLFYLTVTHLTHIKEQVLATHAFGMKMLKHPSFFPFGNGFTNLGYQMLQKCFTMTNHLGEARPVLIDIKHLGLKSRQDLYEWRKKFLTTKFPKGTPDYTKIPLIASHIGVTGYSVNEWKNALETDKCKVFHYNGARAVSVETKRKPSGKWGSAINNDFSFNPWSINLMDEDIIEILKSGGILGVSLDVRILGFQSKVGLNMAGDEEYLSTPDFQTHFPQISVKSLRTETMESMMEQESWLVPTKEERHPLVFCFNIIHIIQVGIVRVGISEPWKNICIGSDFDGLIEPLKICPDASSLDELEANLHKWLLIAEKSYVEQNGGKAVLADKPQKEINKIITGIMGQNGIDFSEKWKNNFQ</sequence>
<evidence type="ECO:0000313" key="1">
    <source>
        <dbReference type="EMBL" id="MBD8081964.1"/>
    </source>
</evidence>
<accession>A0ABR8Z9J3</accession>
<dbReference type="Gene3D" id="3.20.20.140">
    <property type="entry name" value="Metal-dependent hydrolases"/>
    <property type="match status" value="1"/>
</dbReference>
<evidence type="ECO:0000313" key="2">
    <source>
        <dbReference type="Proteomes" id="UP000637299"/>
    </source>
</evidence>
<dbReference type="SUPFAM" id="SSF51556">
    <property type="entry name" value="Metallo-dependent hydrolases"/>
    <property type="match status" value="1"/>
</dbReference>
<dbReference type="RefSeq" id="WP_191735646.1">
    <property type="nucleotide sequence ID" value="NZ_JACYFS010000001.1"/>
</dbReference>
<name>A0ABR8Z9J3_9FLAO</name>
<reference evidence="1 2" key="1">
    <citation type="submission" date="2020-09" db="EMBL/GenBank/DDBJ databases">
        <title>Genome seq and assembly of Chryseobacterium sp.</title>
        <authorList>
            <person name="Chhetri G."/>
        </authorList>
    </citation>
    <scope>NUCLEOTIDE SEQUENCE [LARGE SCALE GENOMIC DNA]</scope>
    <source>
        <strain evidence="1 2">GCR10</strain>
    </source>
</reference>
<keyword evidence="2" id="KW-1185">Reference proteome</keyword>